<accession>T1BAN5</accession>
<sequence>MLSRISTRGSFSGSVKIFHAGFDIYLESIAIDDAESLALEANSREIAESIAAVGSFPSPYLIENAVSFIQNAMKAALEGREFHFAIKSMADKSLVGVCGITNVDNVSMKAEIGYWVGKTHWGNGYGKQAASLLLEIAFEKLGLNRVYATVLSFNERSIKLLQSVGFVKEGVLRDSTKAALTASAAFTDDLMFGLLRKDYKPLGAKFDM</sequence>
<gene>
    <name evidence="5" type="ORF">B2A_07438</name>
</gene>
<dbReference type="EMBL" id="AUZZ01005325">
    <property type="protein sequence ID" value="EQD50064.1"/>
    <property type="molecule type" value="Genomic_DNA"/>
</dbReference>
<dbReference type="InterPro" id="IPR016181">
    <property type="entry name" value="Acyl_CoA_acyltransferase"/>
</dbReference>
<evidence type="ECO:0000256" key="2">
    <source>
        <dbReference type="ARBA" id="ARBA00023315"/>
    </source>
</evidence>
<evidence type="ECO:0000256" key="3">
    <source>
        <dbReference type="ARBA" id="ARBA00038502"/>
    </source>
</evidence>
<evidence type="ECO:0000313" key="5">
    <source>
        <dbReference type="EMBL" id="EQD50064.1"/>
    </source>
</evidence>
<comment type="similarity">
    <text evidence="3">Belongs to the acetyltransferase family. RimJ subfamily.</text>
</comment>
<feature type="domain" description="N-acetyltransferase" evidence="4">
    <location>
        <begin position="41"/>
        <end position="187"/>
    </location>
</feature>
<organism evidence="5">
    <name type="scientific">mine drainage metagenome</name>
    <dbReference type="NCBI Taxonomy" id="410659"/>
    <lineage>
        <taxon>unclassified sequences</taxon>
        <taxon>metagenomes</taxon>
        <taxon>ecological metagenomes</taxon>
    </lineage>
</organism>
<proteinExistence type="inferred from homology"/>
<dbReference type="AlphaFoldDB" id="T1BAN5"/>
<dbReference type="PROSITE" id="PS51186">
    <property type="entry name" value="GNAT"/>
    <property type="match status" value="1"/>
</dbReference>
<reference evidence="5" key="1">
    <citation type="submission" date="2013-08" db="EMBL/GenBank/DDBJ databases">
        <authorList>
            <person name="Mendez C."/>
            <person name="Richter M."/>
            <person name="Ferrer M."/>
            <person name="Sanchez J."/>
        </authorList>
    </citation>
    <scope>NUCLEOTIDE SEQUENCE</scope>
</reference>
<dbReference type="SUPFAM" id="SSF55729">
    <property type="entry name" value="Acyl-CoA N-acyltransferases (Nat)"/>
    <property type="match status" value="1"/>
</dbReference>
<dbReference type="InterPro" id="IPR000182">
    <property type="entry name" value="GNAT_dom"/>
</dbReference>
<comment type="caution">
    <text evidence="5">The sequence shown here is derived from an EMBL/GenBank/DDBJ whole genome shotgun (WGS) entry which is preliminary data.</text>
</comment>
<keyword evidence="2" id="KW-0012">Acyltransferase</keyword>
<evidence type="ECO:0000259" key="4">
    <source>
        <dbReference type="PROSITE" id="PS51186"/>
    </source>
</evidence>
<dbReference type="PANTHER" id="PTHR43792">
    <property type="entry name" value="GNAT FAMILY, PUTATIVE (AFU_ORTHOLOGUE AFUA_3G00765)-RELATED-RELATED"/>
    <property type="match status" value="1"/>
</dbReference>
<evidence type="ECO:0000256" key="1">
    <source>
        <dbReference type="ARBA" id="ARBA00022679"/>
    </source>
</evidence>
<protein>
    <submittedName>
        <fullName evidence="5">GCN5-related N-acetyltransferase</fullName>
    </submittedName>
</protein>
<reference evidence="5" key="2">
    <citation type="journal article" date="2014" name="ISME J.">
        <title>Microbial stratification in low pH oxic and suboxic macroscopic growths along an acid mine drainage.</title>
        <authorList>
            <person name="Mendez-Garcia C."/>
            <person name="Mesa V."/>
            <person name="Sprenger R.R."/>
            <person name="Richter M."/>
            <person name="Diez M.S."/>
            <person name="Solano J."/>
            <person name="Bargiela R."/>
            <person name="Golyshina O.V."/>
            <person name="Manteca A."/>
            <person name="Ramos J.L."/>
            <person name="Gallego J.R."/>
            <person name="Llorente I."/>
            <person name="Martins Dos Santos V.A."/>
            <person name="Jensen O.N."/>
            <person name="Pelaez A.I."/>
            <person name="Sanchez J."/>
            <person name="Ferrer M."/>
        </authorList>
    </citation>
    <scope>NUCLEOTIDE SEQUENCE</scope>
</reference>
<keyword evidence="1 5" id="KW-0808">Transferase</keyword>
<dbReference type="Pfam" id="PF13302">
    <property type="entry name" value="Acetyltransf_3"/>
    <property type="match status" value="1"/>
</dbReference>
<name>T1BAN5_9ZZZZ</name>
<dbReference type="GO" id="GO:0008999">
    <property type="term" value="F:protein-N-terminal-alanine acetyltransferase activity"/>
    <property type="evidence" value="ECO:0007669"/>
    <property type="project" value="TreeGrafter"/>
</dbReference>
<dbReference type="PANTHER" id="PTHR43792:SF8">
    <property type="entry name" value="[RIBOSOMAL PROTEIN US5]-ALANINE N-ACETYLTRANSFERASE"/>
    <property type="match status" value="1"/>
</dbReference>
<dbReference type="Gene3D" id="3.40.630.30">
    <property type="match status" value="1"/>
</dbReference>
<dbReference type="GO" id="GO:0005737">
    <property type="term" value="C:cytoplasm"/>
    <property type="evidence" value="ECO:0007669"/>
    <property type="project" value="TreeGrafter"/>
</dbReference>
<dbReference type="InterPro" id="IPR051531">
    <property type="entry name" value="N-acetyltransferase"/>
</dbReference>